<dbReference type="AlphaFoldDB" id="A0AAD7CNH6"/>
<dbReference type="Proteomes" id="UP001221757">
    <property type="component" value="Unassembled WGS sequence"/>
</dbReference>
<dbReference type="EMBL" id="JARKIE010000316">
    <property type="protein sequence ID" value="KAJ7654862.1"/>
    <property type="molecule type" value="Genomic_DNA"/>
</dbReference>
<sequence length="398" mass="45264">MVQTTAHHTGVLRHTETLYSSFVLLPVSGYASSVEQWDCFLFIVEAIARILARLLPRLHHALYLPRLRRSPTRSMDWQKDPWPLHQQSRNIDSLDTVWIPSPDSFERNNTLYGGHIEAIAYPDVHQRHGQESRRPGRNFVRVPDAHSGSRPQGRNFVRLFRALRRNFKERVTHISGSRETPQVSLSEWRAFGAHSRPTVNGIIVHNTFTPSPTPYLDVEEVFASLRSPSAAPFPWECQINPFLAYTVCGPAPVYWNIRSGALAILQGGPINVTIPLTAADVAQPATYPLLTHMYVSGLALSDSRFPWKFMVANPNGIRVRDVFAAILDNFQQLVFLTEYEKWGAERQRRAQLEWALRGGAKTQDGLRRMDYLCGQLFFRGLAPNPDRTGWVLFVGGEW</sequence>
<accession>A0AAD7CNH6</accession>
<comment type="caution">
    <text evidence="3">The sequence shown here is derived from an EMBL/GenBank/DDBJ whole genome shotgun (WGS) entry which is preliminary data.</text>
</comment>
<evidence type="ECO:0000256" key="1">
    <source>
        <dbReference type="SAM" id="MobiDB-lite"/>
    </source>
</evidence>
<name>A0AAD7CNH6_MYCRO</name>
<dbReference type="Pfam" id="PF20415">
    <property type="entry name" value="DUF6699"/>
    <property type="match status" value="1"/>
</dbReference>
<evidence type="ECO:0000313" key="3">
    <source>
        <dbReference type="EMBL" id="KAJ7654862.1"/>
    </source>
</evidence>
<dbReference type="InterPro" id="IPR046522">
    <property type="entry name" value="DUF6699"/>
</dbReference>
<reference evidence="3" key="1">
    <citation type="submission" date="2023-03" db="EMBL/GenBank/DDBJ databases">
        <title>Massive genome expansion in bonnet fungi (Mycena s.s.) driven by repeated elements and novel gene families across ecological guilds.</title>
        <authorList>
            <consortium name="Lawrence Berkeley National Laboratory"/>
            <person name="Harder C.B."/>
            <person name="Miyauchi S."/>
            <person name="Viragh M."/>
            <person name="Kuo A."/>
            <person name="Thoen E."/>
            <person name="Andreopoulos B."/>
            <person name="Lu D."/>
            <person name="Skrede I."/>
            <person name="Drula E."/>
            <person name="Henrissat B."/>
            <person name="Morin E."/>
            <person name="Kohler A."/>
            <person name="Barry K."/>
            <person name="LaButti K."/>
            <person name="Morin E."/>
            <person name="Salamov A."/>
            <person name="Lipzen A."/>
            <person name="Mereny Z."/>
            <person name="Hegedus B."/>
            <person name="Baldrian P."/>
            <person name="Stursova M."/>
            <person name="Weitz H."/>
            <person name="Taylor A."/>
            <person name="Grigoriev I.V."/>
            <person name="Nagy L.G."/>
            <person name="Martin F."/>
            <person name="Kauserud H."/>
        </authorList>
    </citation>
    <scope>NUCLEOTIDE SEQUENCE</scope>
    <source>
        <strain evidence="3">CBHHK067</strain>
    </source>
</reference>
<evidence type="ECO:0000259" key="2">
    <source>
        <dbReference type="Pfam" id="PF20415"/>
    </source>
</evidence>
<gene>
    <name evidence="3" type="ORF">B0H17DRAFT_1099381</name>
</gene>
<proteinExistence type="predicted"/>
<feature type="region of interest" description="Disordered" evidence="1">
    <location>
        <begin position="128"/>
        <end position="152"/>
    </location>
</feature>
<protein>
    <recommendedName>
        <fullName evidence="2">DUF6699 domain-containing protein</fullName>
    </recommendedName>
</protein>
<evidence type="ECO:0000313" key="4">
    <source>
        <dbReference type="Proteomes" id="UP001221757"/>
    </source>
</evidence>
<keyword evidence="4" id="KW-1185">Reference proteome</keyword>
<organism evidence="3 4">
    <name type="scientific">Mycena rosella</name>
    <name type="common">Pink bonnet</name>
    <name type="synonym">Agaricus rosellus</name>
    <dbReference type="NCBI Taxonomy" id="1033263"/>
    <lineage>
        <taxon>Eukaryota</taxon>
        <taxon>Fungi</taxon>
        <taxon>Dikarya</taxon>
        <taxon>Basidiomycota</taxon>
        <taxon>Agaricomycotina</taxon>
        <taxon>Agaricomycetes</taxon>
        <taxon>Agaricomycetidae</taxon>
        <taxon>Agaricales</taxon>
        <taxon>Marasmiineae</taxon>
        <taxon>Mycenaceae</taxon>
        <taxon>Mycena</taxon>
    </lineage>
</organism>
<feature type="domain" description="DUF6699" evidence="2">
    <location>
        <begin position="275"/>
        <end position="386"/>
    </location>
</feature>